<dbReference type="Proteomes" id="UP000193411">
    <property type="component" value="Unassembled WGS sequence"/>
</dbReference>
<evidence type="ECO:0000313" key="3">
    <source>
        <dbReference type="Proteomes" id="UP000193411"/>
    </source>
</evidence>
<proteinExistence type="predicted"/>
<evidence type="ECO:0000313" key="2">
    <source>
        <dbReference type="EMBL" id="ORZ33312.1"/>
    </source>
</evidence>
<feature type="region of interest" description="Disordered" evidence="1">
    <location>
        <begin position="37"/>
        <end position="143"/>
    </location>
</feature>
<reference evidence="2 3" key="1">
    <citation type="submission" date="2016-07" db="EMBL/GenBank/DDBJ databases">
        <title>Pervasive Adenine N6-methylation of Active Genes in Fungi.</title>
        <authorList>
            <consortium name="DOE Joint Genome Institute"/>
            <person name="Mondo S.J."/>
            <person name="Dannebaum R.O."/>
            <person name="Kuo R.C."/>
            <person name="Labutti K."/>
            <person name="Haridas S."/>
            <person name="Kuo A."/>
            <person name="Salamov A."/>
            <person name="Ahrendt S.R."/>
            <person name="Lipzen A."/>
            <person name="Sullivan W."/>
            <person name="Andreopoulos W.B."/>
            <person name="Clum A."/>
            <person name="Lindquist E."/>
            <person name="Daum C."/>
            <person name="Ramamoorthy G.K."/>
            <person name="Gryganskyi A."/>
            <person name="Culley D."/>
            <person name="Magnuson J.K."/>
            <person name="James T.Y."/>
            <person name="O'Malley M.A."/>
            <person name="Stajich J.E."/>
            <person name="Spatafora J.W."/>
            <person name="Visel A."/>
            <person name="Grigoriev I.V."/>
        </authorList>
    </citation>
    <scope>NUCLEOTIDE SEQUENCE [LARGE SCALE GENOMIC DNA]</scope>
    <source>
        <strain evidence="2 3">PL171</strain>
    </source>
</reference>
<keyword evidence="3" id="KW-1185">Reference proteome</keyword>
<feature type="region of interest" description="Disordered" evidence="1">
    <location>
        <begin position="1"/>
        <end position="22"/>
    </location>
</feature>
<evidence type="ECO:0000256" key="1">
    <source>
        <dbReference type="SAM" id="MobiDB-lite"/>
    </source>
</evidence>
<dbReference type="EMBL" id="MCFL01000037">
    <property type="protein sequence ID" value="ORZ33312.1"/>
    <property type="molecule type" value="Genomic_DNA"/>
</dbReference>
<organism evidence="2 3">
    <name type="scientific">Catenaria anguillulae PL171</name>
    <dbReference type="NCBI Taxonomy" id="765915"/>
    <lineage>
        <taxon>Eukaryota</taxon>
        <taxon>Fungi</taxon>
        <taxon>Fungi incertae sedis</taxon>
        <taxon>Blastocladiomycota</taxon>
        <taxon>Blastocladiomycetes</taxon>
        <taxon>Blastocladiales</taxon>
        <taxon>Catenariaceae</taxon>
        <taxon>Catenaria</taxon>
    </lineage>
</organism>
<name>A0A1Y2HJP2_9FUNG</name>
<gene>
    <name evidence="2" type="ORF">BCR44DRAFT_1462648</name>
</gene>
<protein>
    <submittedName>
        <fullName evidence="2">Uncharacterized protein</fullName>
    </submittedName>
</protein>
<sequence length="143" mass="14106">MATLANSAAHSVKMRSFSSPSFPTFASLASFTTRLTRSSSPACLSHSPLPPSSTKKSLGISGRDASSRMNGEVGDTGEASDGSGDSVNTNKDAKDWDVGEDASPMSGGKVGTGGGTSAVTAKGKGSKGDVACGGASATADLRS</sequence>
<comment type="caution">
    <text evidence="2">The sequence shown here is derived from an EMBL/GenBank/DDBJ whole genome shotgun (WGS) entry which is preliminary data.</text>
</comment>
<accession>A0A1Y2HJP2</accession>
<dbReference type="AlphaFoldDB" id="A0A1Y2HJP2"/>
<feature type="compositionally biased region" description="Low complexity" evidence="1">
    <location>
        <begin position="37"/>
        <end position="58"/>
    </location>
</feature>